<keyword evidence="2" id="KW-1185">Reference proteome</keyword>
<dbReference type="Proteomes" id="UP000314294">
    <property type="component" value="Unassembled WGS sequence"/>
</dbReference>
<evidence type="ECO:0000313" key="2">
    <source>
        <dbReference type="Proteomes" id="UP000314294"/>
    </source>
</evidence>
<protein>
    <submittedName>
        <fullName evidence="1">Uncharacterized protein</fullName>
    </submittedName>
</protein>
<dbReference type="EMBL" id="SRLO01000087">
    <property type="protein sequence ID" value="TNN77026.1"/>
    <property type="molecule type" value="Genomic_DNA"/>
</dbReference>
<comment type="caution">
    <text evidence="1">The sequence shown here is derived from an EMBL/GenBank/DDBJ whole genome shotgun (WGS) entry which is preliminary data.</text>
</comment>
<name>A0A4Z2IG96_9TELE</name>
<organism evidence="1 2">
    <name type="scientific">Liparis tanakae</name>
    <name type="common">Tanaka's snailfish</name>
    <dbReference type="NCBI Taxonomy" id="230148"/>
    <lineage>
        <taxon>Eukaryota</taxon>
        <taxon>Metazoa</taxon>
        <taxon>Chordata</taxon>
        <taxon>Craniata</taxon>
        <taxon>Vertebrata</taxon>
        <taxon>Euteleostomi</taxon>
        <taxon>Actinopterygii</taxon>
        <taxon>Neopterygii</taxon>
        <taxon>Teleostei</taxon>
        <taxon>Neoteleostei</taxon>
        <taxon>Acanthomorphata</taxon>
        <taxon>Eupercaria</taxon>
        <taxon>Perciformes</taxon>
        <taxon>Cottioidei</taxon>
        <taxon>Cottales</taxon>
        <taxon>Liparidae</taxon>
        <taxon>Liparis</taxon>
    </lineage>
</organism>
<accession>A0A4Z2IG96</accession>
<dbReference type="AlphaFoldDB" id="A0A4Z2IG96"/>
<reference evidence="1 2" key="1">
    <citation type="submission" date="2019-03" db="EMBL/GenBank/DDBJ databases">
        <title>First draft genome of Liparis tanakae, snailfish: a comprehensive survey of snailfish specific genes.</title>
        <authorList>
            <person name="Kim W."/>
            <person name="Song I."/>
            <person name="Jeong J.-H."/>
            <person name="Kim D."/>
            <person name="Kim S."/>
            <person name="Ryu S."/>
            <person name="Song J.Y."/>
            <person name="Lee S.K."/>
        </authorList>
    </citation>
    <scope>NUCLEOTIDE SEQUENCE [LARGE SCALE GENOMIC DNA]</scope>
    <source>
        <tissue evidence="1">Muscle</tissue>
    </source>
</reference>
<sequence>MGDSGPLLFRNCGKHLVSHSKVPPHNSGLVLQDGDQQGVANNVELLVSKVQTVVFWGDLGCWEDSDS</sequence>
<evidence type="ECO:0000313" key="1">
    <source>
        <dbReference type="EMBL" id="TNN77026.1"/>
    </source>
</evidence>
<proteinExistence type="predicted"/>
<gene>
    <name evidence="1" type="ORF">EYF80_012664</name>
</gene>